<proteinExistence type="predicted"/>
<reference evidence="2 3" key="1">
    <citation type="journal article" date="2024" name="Ann. Entomol. Soc. Am.">
        <title>Genomic analyses of the southern and eastern yellowjacket wasps (Hymenoptera: Vespidae) reveal evolutionary signatures of social life.</title>
        <authorList>
            <person name="Catto M.A."/>
            <person name="Caine P.B."/>
            <person name="Orr S.E."/>
            <person name="Hunt B.G."/>
            <person name="Goodisman M.A.D."/>
        </authorList>
    </citation>
    <scope>NUCLEOTIDE SEQUENCE [LARGE SCALE GENOMIC DNA]</scope>
    <source>
        <strain evidence="2">232</strain>
        <tissue evidence="2">Head and thorax</tissue>
    </source>
</reference>
<dbReference type="Proteomes" id="UP001607303">
    <property type="component" value="Unassembled WGS sequence"/>
</dbReference>
<feature type="region of interest" description="Disordered" evidence="1">
    <location>
        <begin position="1"/>
        <end position="27"/>
    </location>
</feature>
<sequence>MPHSKPGLGARCEASAPPPGASQTEGSEKTLLPIGGIVSDANGPTLQHGMSSTQRVTIELRGIACYCFPGSFAWKGTSFLVEVHAYFNNETDEDVHELVVKRHKTQMGEVHVREVAVLASISGFLRETNRCVESHDSPPWMSQVYEVSEQQSDRLCTVPPFPTIKLRQVSALCGLCGPYIHPATHSDSHQTHTLIRIYTMSPKRQKRFYPLLSDVSKLYSKLLLMSSKGKAKRLDNEQYTYIVNTGRERKRRRSSNLEDIETQTQAIAWVLLR</sequence>
<keyword evidence="3" id="KW-1185">Reference proteome</keyword>
<dbReference type="AlphaFoldDB" id="A0ABD2BV94"/>
<evidence type="ECO:0000256" key="1">
    <source>
        <dbReference type="SAM" id="MobiDB-lite"/>
    </source>
</evidence>
<name>A0ABD2BV94_VESMC</name>
<accession>A0ABD2BV94</accession>
<protein>
    <submittedName>
        <fullName evidence="2">Uncharacterized protein</fullName>
    </submittedName>
</protein>
<gene>
    <name evidence="2" type="ORF">V1477_013195</name>
</gene>
<organism evidence="2 3">
    <name type="scientific">Vespula maculifrons</name>
    <name type="common">Eastern yellow jacket</name>
    <name type="synonym">Wasp</name>
    <dbReference type="NCBI Taxonomy" id="7453"/>
    <lineage>
        <taxon>Eukaryota</taxon>
        <taxon>Metazoa</taxon>
        <taxon>Ecdysozoa</taxon>
        <taxon>Arthropoda</taxon>
        <taxon>Hexapoda</taxon>
        <taxon>Insecta</taxon>
        <taxon>Pterygota</taxon>
        <taxon>Neoptera</taxon>
        <taxon>Endopterygota</taxon>
        <taxon>Hymenoptera</taxon>
        <taxon>Apocrita</taxon>
        <taxon>Aculeata</taxon>
        <taxon>Vespoidea</taxon>
        <taxon>Vespidae</taxon>
        <taxon>Vespinae</taxon>
        <taxon>Vespula</taxon>
    </lineage>
</organism>
<comment type="caution">
    <text evidence="2">The sequence shown here is derived from an EMBL/GenBank/DDBJ whole genome shotgun (WGS) entry which is preliminary data.</text>
</comment>
<evidence type="ECO:0000313" key="3">
    <source>
        <dbReference type="Proteomes" id="UP001607303"/>
    </source>
</evidence>
<evidence type="ECO:0000313" key="2">
    <source>
        <dbReference type="EMBL" id="KAL2736686.1"/>
    </source>
</evidence>
<dbReference type="EMBL" id="JAYRBN010000066">
    <property type="protein sequence ID" value="KAL2736686.1"/>
    <property type="molecule type" value="Genomic_DNA"/>
</dbReference>
<feature type="non-terminal residue" evidence="2">
    <location>
        <position position="273"/>
    </location>
</feature>